<sequence>MVSNEAIALGAFADTELKLMLERLTMSSKSYLDKSFKAATNAPMKTTLTKGAAAGVASLGGEIYDYTKDNNPKELTKENLYKSANSVIGDTSKGLLFGNTNIGMTIIGSSLVDKAVTGESNLGKNLISGMGGKALDETIPSVLGKPFLVEGLQKIIDKALEESQNKEKNNERNN</sequence>
<keyword evidence="4" id="KW-1185">Reference proteome</keyword>
<accession>A0A379AV08</accession>
<evidence type="ECO:0000313" key="3">
    <source>
        <dbReference type="Proteomes" id="UP000255113"/>
    </source>
</evidence>
<dbReference type="Proteomes" id="UP000255113">
    <property type="component" value="Unassembled WGS sequence"/>
</dbReference>
<evidence type="ECO:0000313" key="4">
    <source>
        <dbReference type="Proteomes" id="UP000294683"/>
    </source>
</evidence>
<evidence type="ECO:0000313" key="1">
    <source>
        <dbReference type="EMBL" id="SUB26033.1"/>
    </source>
</evidence>
<dbReference type="EMBL" id="UGSQ01000003">
    <property type="protein sequence ID" value="SUB26033.1"/>
    <property type="molecule type" value="Genomic_DNA"/>
</dbReference>
<protein>
    <submittedName>
        <fullName evidence="1">Uncharacterized protein</fullName>
    </submittedName>
</protein>
<dbReference type="AlphaFoldDB" id="A0A379AV08"/>
<reference evidence="1 3" key="1">
    <citation type="submission" date="2018-06" db="EMBL/GenBank/DDBJ databases">
        <authorList>
            <consortium name="Pathogen Informatics"/>
            <person name="Doyle S."/>
        </authorList>
    </citation>
    <scope>NUCLEOTIDE SEQUENCE [LARGE SCALE GENOMIC DNA]</scope>
    <source>
        <strain evidence="1 3">NCTC11188</strain>
    </source>
</reference>
<dbReference type="EMBL" id="SNXJ01000009">
    <property type="protein sequence ID" value="TDP27795.1"/>
    <property type="molecule type" value="Genomic_DNA"/>
</dbReference>
<reference evidence="2 4" key="2">
    <citation type="submission" date="2019-03" db="EMBL/GenBank/DDBJ databases">
        <title>Genomic Encyclopedia of Type Strains, Phase IV (KMG-IV): sequencing the most valuable type-strain genomes for metagenomic binning, comparative biology and taxonomic classification.</title>
        <authorList>
            <person name="Goeker M."/>
        </authorList>
    </citation>
    <scope>NUCLEOTIDE SEQUENCE [LARGE SCALE GENOMIC DNA]</scope>
    <source>
        <strain evidence="2 4">DSM 17481</strain>
    </source>
</reference>
<proteinExistence type="predicted"/>
<name>A0A379AV08_AVIGA</name>
<dbReference type="Proteomes" id="UP000294683">
    <property type="component" value="Unassembled WGS sequence"/>
</dbReference>
<gene>
    <name evidence="2" type="ORF">EV689_10954</name>
    <name evidence="1" type="ORF">NCTC11188_00364</name>
</gene>
<organism evidence="1 3">
    <name type="scientific">Avibacterium gallinarum</name>
    <name type="common">Pasteurella gallinarum</name>
    <dbReference type="NCBI Taxonomy" id="755"/>
    <lineage>
        <taxon>Bacteria</taxon>
        <taxon>Pseudomonadati</taxon>
        <taxon>Pseudomonadota</taxon>
        <taxon>Gammaproteobacteria</taxon>
        <taxon>Pasteurellales</taxon>
        <taxon>Pasteurellaceae</taxon>
        <taxon>Avibacterium</taxon>
    </lineage>
</organism>
<evidence type="ECO:0000313" key="2">
    <source>
        <dbReference type="EMBL" id="TDP27795.1"/>
    </source>
</evidence>